<dbReference type="Pfam" id="PF03054">
    <property type="entry name" value="tRNA_Me_trans"/>
    <property type="match status" value="1"/>
</dbReference>
<dbReference type="InterPro" id="IPR014729">
    <property type="entry name" value="Rossmann-like_a/b/a_fold"/>
</dbReference>
<evidence type="ECO:0000256" key="5">
    <source>
        <dbReference type="ARBA" id="ARBA00022840"/>
    </source>
</evidence>
<dbReference type="Pfam" id="PF20258">
    <property type="entry name" value="tRNA_Me_trans_C"/>
    <property type="match status" value="1"/>
</dbReference>
<feature type="binding site" evidence="9">
    <location>
        <position position="34"/>
    </location>
    <ligand>
        <name>ATP</name>
        <dbReference type="ChEBI" id="CHEBI:30616"/>
    </ligand>
</feature>
<evidence type="ECO:0000256" key="4">
    <source>
        <dbReference type="ARBA" id="ARBA00022741"/>
    </source>
</evidence>
<sequence>MSGRQIGIAMSGGVDSTACAIMLQKTHAVQGFFMHLAQPDYQGQLARVEEIAARLGIGLTVVDLRRRFEEEVLDYFSSSYRSGLTPNPCLVCNREIKFGLLLETMTAAGVDTMATGHYARVVERNGIFHLLQGIDRHKDQSYFLARLHQTQLRRLLLPLGNRIKDETYAYVAAHGFTGFSGSESQDVCFLAAENVGDFLARRLPDLAGDGPVITIDGREIGRHRGLFRHTVGQRRGLGLPDSSPWYVVRLDPANNSLIVGKQDDLLQRQVEIADLHWLAGMPARSGDRFEVRLRSTHRGATATFENAGEIRARLHFDLPQRAVTPGQFAVLYRGDEVLGSGVICR</sequence>
<feature type="binding site" evidence="9">
    <location>
        <position position="116"/>
    </location>
    <ligand>
        <name>ATP</name>
        <dbReference type="ChEBI" id="CHEBI:30616"/>
    </ligand>
</feature>
<evidence type="ECO:0000256" key="8">
    <source>
        <dbReference type="ARBA" id="ARBA00051542"/>
    </source>
</evidence>
<keyword evidence="3 9" id="KW-0819">tRNA processing</keyword>
<gene>
    <name evidence="9" type="primary">mnmA</name>
    <name evidence="12" type="ORF">HNQ81_002573</name>
</gene>
<keyword evidence="9" id="KW-0963">Cytoplasm</keyword>
<accession>A0A840USR0</accession>
<evidence type="ECO:0000313" key="12">
    <source>
        <dbReference type="EMBL" id="MBB5348832.1"/>
    </source>
</evidence>
<evidence type="ECO:0000259" key="10">
    <source>
        <dbReference type="Pfam" id="PF20258"/>
    </source>
</evidence>
<name>A0A840USR0_9BACT</name>
<dbReference type="CDD" id="cd01998">
    <property type="entry name" value="MnmA_TRMU-like"/>
    <property type="match status" value="1"/>
</dbReference>
<dbReference type="NCBIfam" id="NF001138">
    <property type="entry name" value="PRK00143.1"/>
    <property type="match status" value="1"/>
</dbReference>
<protein>
    <recommendedName>
        <fullName evidence="9">tRNA-specific 2-thiouridylase MnmA</fullName>
        <ecNumber evidence="9">2.8.1.13</ecNumber>
    </recommendedName>
</protein>
<keyword evidence="4 9" id="KW-0547">Nucleotide-binding</keyword>
<evidence type="ECO:0000256" key="1">
    <source>
        <dbReference type="ARBA" id="ARBA00022555"/>
    </source>
</evidence>
<dbReference type="Gene3D" id="3.40.50.620">
    <property type="entry name" value="HUPs"/>
    <property type="match status" value="1"/>
</dbReference>
<evidence type="ECO:0000256" key="6">
    <source>
        <dbReference type="ARBA" id="ARBA00022884"/>
    </source>
</evidence>
<dbReference type="Pfam" id="PF20259">
    <property type="entry name" value="tRNA_Me_trans_M"/>
    <property type="match status" value="1"/>
</dbReference>
<keyword evidence="2 9" id="KW-0808">Transferase</keyword>
<feature type="active site" description="Nucleophile" evidence="9">
    <location>
        <position position="92"/>
    </location>
</feature>
<evidence type="ECO:0000256" key="7">
    <source>
        <dbReference type="ARBA" id="ARBA00023157"/>
    </source>
</evidence>
<feature type="active site" description="Cysteine persulfide intermediate" evidence="9">
    <location>
        <position position="188"/>
    </location>
</feature>
<evidence type="ECO:0000256" key="3">
    <source>
        <dbReference type="ARBA" id="ARBA00022694"/>
    </source>
</evidence>
<dbReference type="HAMAP" id="MF_00144">
    <property type="entry name" value="tRNA_thiouridyl_MnmA"/>
    <property type="match status" value="1"/>
</dbReference>
<evidence type="ECO:0000313" key="13">
    <source>
        <dbReference type="Proteomes" id="UP000539642"/>
    </source>
</evidence>
<keyword evidence="7" id="KW-1015">Disulfide bond</keyword>
<dbReference type="GO" id="GO:0005737">
    <property type="term" value="C:cytoplasm"/>
    <property type="evidence" value="ECO:0007669"/>
    <property type="project" value="UniProtKB-SubCell"/>
</dbReference>
<feature type="site" description="Interaction with tRNA" evidence="9">
    <location>
        <position position="117"/>
    </location>
</feature>
<comment type="caution">
    <text evidence="12">The sequence shown here is derived from an EMBL/GenBank/DDBJ whole genome shotgun (WGS) entry which is preliminary data.</text>
</comment>
<evidence type="ECO:0000256" key="9">
    <source>
        <dbReference type="HAMAP-Rule" id="MF_00144"/>
    </source>
</evidence>
<evidence type="ECO:0000256" key="2">
    <source>
        <dbReference type="ARBA" id="ARBA00022679"/>
    </source>
</evidence>
<dbReference type="AlphaFoldDB" id="A0A840USR0"/>
<dbReference type="InterPro" id="IPR023382">
    <property type="entry name" value="MnmA-like_central_sf"/>
</dbReference>
<dbReference type="GO" id="GO:0000049">
    <property type="term" value="F:tRNA binding"/>
    <property type="evidence" value="ECO:0007669"/>
    <property type="project" value="UniProtKB-KW"/>
</dbReference>
<comment type="function">
    <text evidence="9">Catalyzes the 2-thiolation of uridine at the wobble position (U34) of tRNA, leading to the formation of s(2)U34.</text>
</comment>
<dbReference type="FunFam" id="2.30.30.280:FF:000001">
    <property type="entry name" value="tRNA-specific 2-thiouridylase MnmA"/>
    <property type="match status" value="1"/>
</dbReference>
<proteinExistence type="inferred from homology"/>
<dbReference type="PANTHER" id="PTHR11933:SF5">
    <property type="entry name" value="MITOCHONDRIAL TRNA-SPECIFIC 2-THIOURIDYLASE 1"/>
    <property type="match status" value="1"/>
</dbReference>
<comment type="catalytic activity">
    <reaction evidence="8 9">
        <text>S-sulfanyl-L-cysteinyl-[protein] + uridine(34) in tRNA + AH2 + ATP = 2-thiouridine(34) in tRNA + L-cysteinyl-[protein] + A + AMP + diphosphate + H(+)</text>
        <dbReference type="Rhea" id="RHEA:47032"/>
        <dbReference type="Rhea" id="RHEA-COMP:10131"/>
        <dbReference type="Rhea" id="RHEA-COMP:11726"/>
        <dbReference type="Rhea" id="RHEA-COMP:11727"/>
        <dbReference type="Rhea" id="RHEA-COMP:11728"/>
        <dbReference type="ChEBI" id="CHEBI:13193"/>
        <dbReference type="ChEBI" id="CHEBI:15378"/>
        <dbReference type="ChEBI" id="CHEBI:17499"/>
        <dbReference type="ChEBI" id="CHEBI:29950"/>
        <dbReference type="ChEBI" id="CHEBI:30616"/>
        <dbReference type="ChEBI" id="CHEBI:33019"/>
        <dbReference type="ChEBI" id="CHEBI:61963"/>
        <dbReference type="ChEBI" id="CHEBI:65315"/>
        <dbReference type="ChEBI" id="CHEBI:87170"/>
        <dbReference type="ChEBI" id="CHEBI:456215"/>
        <dbReference type="EC" id="2.8.1.13"/>
    </reaction>
</comment>
<keyword evidence="6 9" id="KW-0694">RNA-binding</keyword>
<dbReference type="EC" id="2.8.1.13" evidence="9"/>
<comment type="caution">
    <text evidence="9">Lacks conserved residue(s) required for the propagation of feature annotation.</text>
</comment>
<reference evidence="12 13" key="1">
    <citation type="submission" date="2020-08" db="EMBL/GenBank/DDBJ databases">
        <title>Genomic Encyclopedia of Type Strains, Phase IV (KMG-IV): sequencing the most valuable type-strain genomes for metagenomic binning, comparative biology and taxonomic classification.</title>
        <authorList>
            <person name="Goeker M."/>
        </authorList>
    </citation>
    <scope>NUCLEOTIDE SEQUENCE [LARGE SCALE GENOMIC DNA]</scope>
    <source>
        <strain evidence="12 13">DSM 28570</strain>
    </source>
</reference>
<dbReference type="InterPro" id="IPR046884">
    <property type="entry name" value="MnmA-like_central"/>
</dbReference>
<evidence type="ECO:0000259" key="11">
    <source>
        <dbReference type="Pfam" id="PF20259"/>
    </source>
</evidence>
<dbReference type="GO" id="GO:0002143">
    <property type="term" value="P:tRNA wobble position uridine thiolation"/>
    <property type="evidence" value="ECO:0007669"/>
    <property type="project" value="TreeGrafter"/>
</dbReference>
<dbReference type="PANTHER" id="PTHR11933">
    <property type="entry name" value="TRNA 5-METHYLAMINOMETHYL-2-THIOURIDYLATE -METHYLTRANSFERASE"/>
    <property type="match status" value="1"/>
</dbReference>
<keyword evidence="1 9" id="KW-0820">tRNA-binding</keyword>
<feature type="domain" description="tRNA-specific 2-thiouridylase MnmA-like C-terminal" evidence="10">
    <location>
        <begin position="269"/>
        <end position="343"/>
    </location>
</feature>
<dbReference type="EMBL" id="JACHEO010000016">
    <property type="protein sequence ID" value="MBB5348832.1"/>
    <property type="molecule type" value="Genomic_DNA"/>
</dbReference>
<dbReference type="Gene3D" id="2.40.30.10">
    <property type="entry name" value="Translation factors"/>
    <property type="match status" value="1"/>
</dbReference>
<dbReference type="GO" id="GO:0103016">
    <property type="term" value="F:tRNA-uridine 2-sulfurtransferase activity"/>
    <property type="evidence" value="ECO:0007669"/>
    <property type="project" value="UniProtKB-EC"/>
</dbReference>
<comment type="similarity">
    <text evidence="9">Belongs to the MnmA/TRMU family.</text>
</comment>
<feature type="domain" description="tRNA-specific 2-thiouridylase MnmA-like central" evidence="11">
    <location>
        <begin position="197"/>
        <end position="261"/>
    </location>
</feature>
<dbReference type="SUPFAM" id="SSF52402">
    <property type="entry name" value="Adenine nucleotide alpha hydrolases-like"/>
    <property type="match status" value="1"/>
</dbReference>
<keyword evidence="5 9" id="KW-0067">ATP-binding</keyword>
<dbReference type="NCBIfam" id="TIGR00420">
    <property type="entry name" value="trmU"/>
    <property type="match status" value="1"/>
</dbReference>
<keyword evidence="13" id="KW-1185">Reference proteome</keyword>
<dbReference type="RefSeq" id="WP_337833452.1">
    <property type="nucleotide sequence ID" value="NZ_JACHEO010000016.1"/>
</dbReference>
<comment type="subcellular location">
    <subcellularLocation>
        <location evidence="9">Cytoplasm</location>
    </subcellularLocation>
</comment>
<dbReference type="GO" id="GO:0005524">
    <property type="term" value="F:ATP binding"/>
    <property type="evidence" value="ECO:0007669"/>
    <property type="project" value="UniProtKB-KW"/>
</dbReference>
<feature type="site" description="Interaction with tRNA" evidence="9">
    <location>
        <position position="327"/>
    </location>
</feature>
<feature type="region of interest" description="Interaction with tRNA" evidence="9">
    <location>
        <begin position="138"/>
        <end position="140"/>
    </location>
</feature>
<dbReference type="InterPro" id="IPR004506">
    <property type="entry name" value="MnmA-like"/>
</dbReference>
<feature type="binding site" evidence="9">
    <location>
        <begin position="9"/>
        <end position="16"/>
    </location>
    <ligand>
        <name>ATP</name>
        <dbReference type="ChEBI" id="CHEBI:30616"/>
    </ligand>
</feature>
<dbReference type="Proteomes" id="UP000539642">
    <property type="component" value="Unassembled WGS sequence"/>
</dbReference>
<dbReference type="InterPro" id="IPR046885">
    <property type="entry name" value="MnmA-like_C"/>
</dbReference>
<dbReference type="Gene3D" id="2.30.30.280">
    <property type="entry name" value="Adenine nucleotide alpha hydrolases-like domains"/>
    <property type="match status" value="1"/>
</dbReference>
<organism evidence="12 13">
    <name type="scientific">Desulfoprunum benzoelyticum</name>
    <dbReference type="NCBI Taxonomy" id="1506996"/>
    <lineage>
        <taxon>Bacteria</taxon>
        <taxon>Pseudomonadati</taxon>
        <taxon>Thermodesulfobacteriota</taxon>
        <taxon>Desulfobulbia</taxon>
        <taxon>Desulfobulbales</taxon>
        <taxon>Desulfobulbaceae</taxon>
        <taxon>Desulfoprunum</taxon>
    </lineage>
</organism>